<dbReference type="OrthoDB" id="1935489at2759"/>
<evidence type="ECO:0000313" key="2">
    <source>
        <dbReference type="EMBL" id="KAF0932094.1"/>
    </source>
</evidence>
<comment type="caution">
    <text evidence="2">The sequence shown here is derived from an EMBL/GenBank/DDBJ whole genome shotgun (WGS) entry which is preliminary data.</text>
</comment>
<dbReference type="Proteomes" id="UP000479710">
    <property type="component" value="Unassembled WGS sequence"/>
</dbReference>
<protein>
    <recommendedName>
        <fullName evidence="1">PHD-type zinc finger plants domain-containing protein</fullName>
    </recommendedName>
</protein>
<evidence type="ECO:0000313" key="3">
    <source>
        <dbReference type="Proteomes" id="UP000479710"/>
    </source>
</evidence>
<dbReference type="PANTHER" id="PTHR33779">
    <property type="entry name" value="EXPRESSED PROTEIN"/>
    <property type="match status" value="1"/>
</dbReference>
<accession>A0A6G1F5F0</accession>
<proteinExistence type="predicted"/>
<dbReference type="InterPro" id="IPR056874">
    <property type="entry name" value="PHD_dom_pln"/>
</dbReference>
<gene>
    <name evidence="2" type="ORF">E2562_008631</name>
</gene>
<name>A0A6G1F5F0_9ORYZ</name>
<dbReference type="AlphaFoldDB" id="A0A6G1F5F0"/>
<dbReference type="Pfam" id="PF25054">
    <property type="entry name" value="PHD_pln"/>
    <property type="match status" value="1"/>
</dbReference>
<keyword evidence="3" id="KW-1185">Reference proteome</keyword>
<organism evidence="2 3">
    <name type="scientific">Oryza meyeriana var. granulata</name>
    <dbReference type="NCBI Taxonomy" id="110450"/>
    <lineage>
        <taxon>Eukaryota</taxon>
        <taxon>Viridiplantae</taxon>
        <taxon>Streptophyta</taxon>
        <taxon>Embryophyta</taxon>
        <taxon>Tracheophyta</taxon>
        <taxon>Spermatophyta</taxon>
        <taxon>Magnoliopsida</taxon>
        <taxon>Liliopsida</taxon>
        <taxon>Poales</taxon>
        <taxon>Poaceae</taxon>
        <taxon>BOP clade</taxon>
        <taxon>Oryzoideae</taxon>
        <taxon>Oryzeae</taxon>
        <taxon>Oryzinae</taxon>
        <taxon>Oryza</taxon>
        <taxon>Oryza meyeriana</taxon>
    </lineage>
</organism>
<evidence type="ECO:0000259" key="1">
    <source>
        <dbReference type="Pfam" id="PF25054"/>
    </source>
</evidence>
<sequence>MESLGSGVAATGVCCMCGDHGLPRELFRCSHCRRRLQHRYCSELYPRVAAYRRCNWCLREGGRGGSPAAVKVATAASKRRISAAFEMSNNSEEDKSKHSCDGGGGCSRSAFCAEPSKPVKKPKVGLMPVEETETATMKGRRKLQPTVGKARFRVKVRRYKLLTEVISC</sequence>
<feature type="domain" description="PHD-type zinc finger plants" evidence="1">
    <location>
        <begin position="15"/>
        <end position="57"/>
    </location>
</feature>
<reference evidence="2 3" key="1">
    <citation type="submission" date="2019-11" db="EMBL/GenBank/DDBJ databases">
        <title>Whole genome sequence of Oryza granulata.</title>
        <authorList>
            <person name="Li W."/>
        </authorList>
    </citation>
    <scope>NUCLEOTIDE SEQUENCE [LARGE SCALE GENOMIC DNA]</scope>
    <source>
        <strain evidence="3">cv. Menghai</strain>
        <tissue evidence="2">Leaf</tissue>
    </source>
</reference>
<dbReference type="EMBL" id="SPHZ02000001">
    <property type="protein sequence ID" value="KAF0932094.1"/>
    <property type="molecule type" value="Genomic_DNA"/>
</dbReference>
<dbReference type="PANTHER" id="PTHR33779:SF14">
    <property type="entry name" value="OS02G0568600 PROTEIN"/>
    <property type="match status" value="1"/>
</dbReference>